<evidence type="ECO:0000313" key="2">
    <source>
        <dbReference type="Proteomes" id="UP000433309"/>
    </source>
</evidence>
<gene>
    <name evidence="1" type="ORF">GJ699_14260</name>
</gene>
<name>A0A6I2L3I0_9BURK</name>
<sequence length="170" mass="18603">MSGKKDTNWTLVPASARDIDAVRERCRQLVRRRAMVSAGVAAVPIPGLDVVSDLRMFALLIDDINQEFGLSERQIERLQPRFRVIAYEAAMGVGGMLVGKLVTREVVTQLLRRTGFKAVARQAGKLVPFAGQLASAGIGFYAFRQIGYQHVEACVRVAQELVAAGVHRPA</sequence>
<evidence type="ECO:0000313" key="1">
    <source>
        <dbReference type="EMBL" id="MRW91156.1"/>
    </source>
</evidence>
<dbReference type="EMBL" id="WKJK01000006">
    <property type="protein sequence ID" value="MRW91156.1"/>
    <property type="molecule type" value="Genomic_DNA"/>
</dbReference>
<proteinExistence type="predicted"/>
<reference evidence="1 2" key="1">
    <citation type="submission" date="2019-11" db="EMBL/GenBank/DDBJ databases">
        <title>Novel species isolated from a subtropical stream in China.</title>
        <authorList>
            <person name="Lu H."/>
        </authorList>
    </citation>
    <scope>NUCLEOTIDE SEQUENCE [LARGE SCALE GENOMIC DNA]</scope>
    <source>
        <strain evidence="1 2">FT80W</strain>
    </source>
</reference>
<accession>A0A6I2L3I0</accession>
<dbReference type="Proteomes" id="UP000433309">
    <property type="component" value="Unassembled WGS sequence"/>
</dbReference>
<organism evidence="1 2">
    <name type="scientific">Duganella guangzhouensis</name>
    <dbReference type="NCBI Taxonomy" id="2666084"/>
    <lineage>
        <taxon>Bacteria</taxon>
        <taxon>Pseudomonadati</taxon>
        <taxon>Pseudomonadota</taxon>
        <taxon>Betaproteobacteria</taxon>
        <taxon>Burkholderiales</taxon>
        <taxon>Oxalobacteraceae</taxon>
        <taxon>Telluria group</taxon>
        <taxon>Duganella</taxon>
    </lineage>
</organism>
<protein>
    <recommendedName>
        <fullName evidence="3">DUF697 domain-containing protein</fullName>
    </recommendedName>
</protein>
<keyword evidence="2" id="KW-1185">Reference proteome</keyword>
<dbReference type="RefSeq" id="WP_154377246.1">
    <property type="nucleotide sequence ID" value="NZ_WKJK01000006.1"/>
</dbReference>
<dbReference type="AlphaFoldDB" id="A0A6I2L3I0"/>
<evidence type="ECO:0008006" key="3">
    <source>
        <dbReference type="Google" id="ProtNLM"/>
    </source>
</evidence>
<comment type="caution">
    <text evidence="1">The sequence shown here is derived from an EMBL/GenBank/DDBJ whole genome shotgun (WGS) entry which is preliminary data.</text>
</comment>